<feature type="domain" description="BTB" evidence="2">
    <location>
        <begin position="62"/>
        <end position="142"/>
    </location>
</feature>
<evidence type="ECO:0000313" key="4">
    <source>
        <dbReference type="Proteomes" id="UP000275078"/>
    </source>
</evidence>
<gene>
    <name evidence="3" type="ORF">BJ508DRAFT_327464</name>
</gene>
<dbReference type="InterPro" id="IPR000210">
    <property type="entry name" value="BTB/POZ_dom"/>
</dbReference>
<dbReference type="Proteomes" id="UP000275078">
    <property type="component" value="Unassembled WGS sequence"/>
</dbReference>
<dbReference type="Gene3D" id="3.30.710.10">
    <property type="entry name" value="Potassium Channel Kv1.1, Chain A"/>
    <property type="match status" value="1"/>
</dbReference>
<evidence type="ECO:0000313" key="3">
    <source>
        <dbReference type="EMBL" id="RPA80356.1"/>
    </source>
</evidence>
<dbReference type="PROSITE" id="PS50097">
    <property type="entry name" value="BTB"/>
    <property type="match status" value="1"/>
</dbReference>
<organism evidence="3 4">
    <name type="scientific">Ascobolus immersus RN42</name>
    <dbReference type="NCBI Taxonomy" id="1160509"/>
    <lineage>
        <taxon>Eukaryota</taxon>
        <taxon>Fungi</taxon>
        <taxon>Dikarya</taxon>
        <taxon>Ascomycota</taxon>
        <taxon>Pezizomycotina</taxon>
        <taxon>Pezizomycetes</taxon>
        <taxon>Pezizales</taxon>
        <taxon>Ascobolaceae</taxon>
        <taxon>Ascobolus</taxon>
    </lineage>
</organism>
<evidence type="ECO:0000256" key="1">
    <source>
        <dbReference type="SAM" id="MobiDB-lite"/>
    </source>
</evidence>
<proteinExistence type="predicted"/>
<sequence length="360" mass="39454">MAPEPVYRCPICRRISRSASCCCSERKEPVWVYTEEDHENIEQDKKRSLSAEAYGLVASAALSSTIQVHLTGGTGKDEKETTVYTLHTDSLTAASDYFKGLLRFDGTEAHDGVVELSEPYDDPIAFGYFVQFVYLQRYEISKAHKPVAAYVHATIYKLADRLCSNGLKALAFANLESHCALSAKPSSFPTASVLLHLLEFAYREPYESSPGSDEEAKGPDVSDRGLKRPADDSANEIPPAQEPDAKRLKTKKDGKAEKSTAMMPASTTSKEEADLASKEARSQDALASIGIDTDFSLVTPACTPMCPLKKLVVYHAASRLTDLTKFTMFGRISQELPGLKADLLFAVGEIGWDELYIKTG</sequence>
<dbReference type="EMBL" id="ML119689">
    <property type="protein sequence ID" value="RPA80356.1"/>
    <property type="molecule type" value="Genomic_DNA"/>
</dbReference>
<feature type="compositionally biased region" description="Basic and acidic residues" evidence="1">
    <location>
        <begin position="243"/>
        <end position="258"/>
    </location>
</feature>
<dbReference type="PANTHER" id="PTHR47843:SF3">
    <property type="entry name" value="BTB DOMAIN-CONTAINING PROTEIN"/>
    <property type="match status" value="1"/>
</dbReference>
<feature type="region of interest" description="Disordered" evidence="1">
    <location>
        <begin position="206"/>
        <end position="277"/>
    </location>
</feature>
<accession>A0A3N4I4N4</accession>
<feature type="compositionally biased region" description="Basic and acidic residues" evidence="1">
    <location>
        <begin position="214"/>
        <end position="231"/>
    </location>
</feature>
<dbReference type="SUPFAM" id="SSF54695">
    <property type="entry name" value="POZ domain"/>
    <property type="match status" value="1"/>
</dbReference>
<protein>
    <recommendedName>
        <fullName evidence="2">BTB domain-containing protein</fullName>
    </recommendedName>
</protein>
<reference evidence="3 4" key="1">
    <citation type="journal article" date="2018" name="Nat. Ecol. Evol.">
        <title>Pezizomycetes genomes reveal the molecular basis of ectomycorrhizal truffle lifestyle.</title>
        <authorList>
            <person name="Murat C."/>
            <person name="Payen T."/>
            <person name="Noel B."/>
            <person name="Kuo A."/>
            <person name="Morin E."/>
            <person name="Chen J."/>
            <person name="Kohler A."/>
            <person name="Krizsan K."/>
            <person name="Balestrini R."/>
            <person name="Da Silva C."/>
            <person name="Montanini B."/>
            <person name="Hainaut M."/>
            <person name="Levati E."/>
            <person name="Barry K.W."/>
            <person name="Belfiori B."/>
            <person name="Cichocki N."/>
            <person name="Clum A."/>
            <person name="Dockter R.B."/>
            <person name="Fauchery L."/>
            <person name="Guy J."/>
            <person name="Iotti M."/>
            <person name="Le Tacon F."/>
            <person name="Lindquist E.A."/>
            <person name="Lipzen A."/>
            <person name="Malagnac F."/>
            <person name="Mello A."/>
            <person name="Molinier V."/>
            <person name="Miyauchi S."/>
            <person name="Poulain J."/>
            <person name="Riccioni C."/>
            <person name="Rubini A."/>
            <person name="Sitrit Y."/>
            <person name="Splivallo R."/>
            <person name="Traeger S."/>
            <person name="Wang M."/>
            <person name="Zifcakova L."/>
            <person name="Wipf D."/>
            <person name="Zambonelli A."/>
            <person name="Paolocci F."/>
            <person name="Nowrousian M."/>
            <person name="Ottonello S."/>
            <person name="Baldrian P."/>
            <person name="Spatafora J.W."/>
            <person name="Henrissat B."/>
            <person name="Nagy L.G."/>
            <person name="Aury J.M."/>
            <person name="Wincker P."/>
            <person name="Grigoriev I.V."/>
            <person name="Bonfante P."/>
            <person name="Martin F.M."/>
        </authorList>
    </citation>
    <scope>NUCLEOTIDE SEQUENCE [LARGE SCALE GENOMIC DNA]</scope>
    <source>
        <strain evidence="3 4">RN42</strain>
    </source>
</reference>
<evidence type="ECO:0000259" key="2">
    <source>
        <dbReference type="PROSITE" id="PS50097"/>
    </source>
</evidence>
<dbReference type="PANTHER" id="PTHR47843">
    <property type="entry name" value="BTB DOMAIN-CONTAINING PROTEIN-RELATED"/>
    <property type="match status" value="1"/>
</dbReference>
<name>A0A3N4I4N4_ASCIM</name>
<dbReference type="CDD" id="cd18186">
    <property type="entry name" value="BTB_POZ_ZBTB_KLHL-like"/>
    <property type="match status" value="1"/>
</dbReference>
<dbReference type="OrthoDB" id="6359816at2759"/>
<dbReference type="AlphaFoldDB" id="A0A3N4I4N4"/>
<keyword evidence="4" id="KW-1185">Reference proteome</keyword>
<dbReference type="InterPro" id="IPR011333">
    <property type="entry name" value="SKP1/BTB/POZ_sf"/>
</dbReference>